<reference evidence="4" key="1">
    <citation type="submission" date="2023-06" db="EMBL/GenBank/DDBJ databases">
        <title>Genome-scale phylogeny and comparative genomics of the fungal order Sordariales.</title>
        <authorList>
            <consortium name="Lawrence Berkeley National Laboratory"/>
            <person name="Hensen N."/>
            <person name="Bonometti L."/>
            <person name="Westerberg I."/>
            <person name="Brannstrom I.O."/>
            <person name="Guillou S."/>
            <person name="Cros-Aarteil S."/>
            <person name="Calhoun S."/>
            <person name="Haridas S."/>
            <person name="Kuo A."/>
            <person name="Mondo S."/>
            <person name="Pangilinan J."/>
            <person name="Riley R."/>
            <person name="Labutti K."/>
            <person name="Andreopoulos B."/>
            <person name="Lipzen A."/>
            <person name="Chen C."/>
            <person name="Yanf M."/>
            <person name="Daum C."/>
            <person name="Ng V."/>
            <person name="Clum A."/>
            <person name="Steindorff A."/>
            <person name="Ohm R."/>
            <person name="Martin F."/>
            <person name="Silar P."/>
            <person name="Natvig D."/>
            <person name="Lalanne C."/>
            <person name="Gautier V."/>
            <person name="Ament-Velasquez S.L."/>
            <person name="Kruys A."/>
            <person name="Hutchinson M.I."/>
            <person name="Powell A.J."/>
            <person name="Barry K."/>
            <person name="Miller A.N."/>
            <person name="Grigoriev I.V."/>
            <person name="Debuchy R."/>
            <person name="Gladieux P."/>
            <person name="Thoren M.H."/>
            <person name="Johannesson H."/>
        </authorList>
    </citation>
    <scope>NUCLEOTIDE SEQUENCE</scope>
    <source>
        <strain evidence="4">SMH2532-1</strain>
    </source>
</reference>
<dbReference type="PANTHER" id="PTHR47784:SF10">
    <property type="entry name" value="TRANSCRIPTION FACTOR, PUTATIVE (AFU_ORTHOLOGUE AFUA_6G14150)-RELATED"/>
    <property type="match status" value="1"/>
</dbReference>
<proteinExistence type="predicted"/>
<dbReference type="InterPro" id="IPR001138">
    <property type="entry name" value="Zn2Cys6_DnaBD"/>
</dbReference>
<dbReference type="InterPro" id="IPR036864">
    <property type="entry name" value="Zn2-C6_fun-type_DNA-bd_sf"/>
</dbReference>
<feature type="compositionally biased region" description="Low complexity" evidence="2">
    <location>
        <begin position="75"/>
        <end position="92"/>
    </location>
</feature>
<keyword evidence="5" id="KW-1185">Reference proteome</keyword>
<dbReference type="AlphaFoldDB" id="A0AA39XSQ9"/>
<feature type="non-terminal residue" evidence="4">
    <location>
        <position position="420"/>
    </location>
</feature>
<dbReference type="Pfam" id="PF00172">
    <property type="entry name" value="Zn_clus"/>
    <property type="match status" value="1"/>
</dbReference>
<dbReference type="GO" id="GO:0008270">
    <property type="term" value="F:zinc ion binding"/>
    <property type="evidence" value="ECO:0007669"/>
    <property type="project" value="InterPro"/>
</dbReference>
<dbReference type="PROSITE" id="PS50048">
    <property type="entry name" value="ZN2_CY6_FUNGAL_2"/>
    <property type="match status" value="1"/>
</dbReference>
<dbReference type="CDD" id="cd00067">
    <property type="entry name" value="GAL4"/>
    <property type="match status" value="1"/>
</dbReference>
<dbReference type="SMART" id="SM00066">
    <property type="entry name" value="GAL4"/>
    <property type="match status" value="1"/>
</dbReference>
<evidence type="ECO:0000256" key="2">
    <source>
        <dbReference type="SAM" id="MobiDB-lite"/>
    </source>
</evidence>
<sequence length="420" mass="46548">MLKRKSHTKSRNGCTNCKKRRIKCDEKGPPCANCVARSWSADKCTYEALTRAPRMPDDRRNDRRPPYLPSPSPDPAASQAAVLSPSSWSSSPTGDRLLELELLHRWSTRTWTAFYAIPECQPYLLDYLPRKALRHSYLLNAIFASAAADLALSSSMSAFDEGRSATKYLRASLEYGNRASAEFRAQISELTPENIDLVAYFSSMSYVVNFVTPSVLSSHDTSETTLDRVLVLVDAVLASARIGIDKHQWLLNSPCPARVIATRYPVDLGLMERLDPSTKIAIGLLTSVCQRVQLSDGRTAGDVFTYKLAVGQTKYCFAEENAGRLQKYFTSVFPIAGDEFATHLRLREPMALFVLMYWGVLVHKATGREVGAWMVGDTGRQIVEEVSELLVVSNIAGVPGVSEGIAWTRNRADLPPLPGY</sequence>
<protein>
    <recommendedName>
        <fullName evidence="3">Zn(2)-C6 fungal-type domain-containing protein</fullName>
    </recommendedName>
</protein>
<feature type="region of interest" description="Disordered" evidence="2">
    <location>
        <begin position="52"/>
        <end position="93"/>
    </location>
</feature>
<keyword evidence="1" id="KW-0539">Nucleus</keyword>
<dbReference type="PANTHER" id="PTHR47784">
    <property type="entry name" value="STEROL UPTAKE CONTROL PROTEIN 2"/>
    <property type="match status" value="1"/>
</dbReference>
<organism evidence="4 5">
    <name type="scientific">Cercophora newfieldiana</name>
    <dbReference type="NCBI Taxonomy" id="92897"/>
    <lineage>
        <taxon>Eukaryota</taxon>
        <taxon>Fungi</taxon>
        <taxon>Dikarya</taxon>
        <taxon>Ascomycota</taxon>
        <taxon>Pezizomycotina</taxon>
        <taxon>Sordariomycetes</taxon>
        <taxon>Sordariomycetidae</taxon>
        <taxon>Sordariales</taxon>
        <taxon>Lasiosphaeriaceae</taxon>
        <taxon>Cercophora</taxon>
    </lineage>
</organism>
<dbReference type="Proteomes" id="UP001174936">
    <property type="component" value="Unassembled WGS sequence"/>
</dbReference>
<dbReference type="GO" id="GO:0001228">
    <property type="term" value="F:DNA-binding transcription activator activity, RNA polymerase II-specific"/>
    <property type="evidence" value="ECO:0007669"/>
    <property type="project" value="TreeGrafter"/>
</dbReference>
<dbReference type="EMBL" id="JAULSV010000007">
    <property type="protein sequence ID" value="KAK0639541.1"/>
    <property type="molecule type" value="Genomic_DNA"/>
</dbReference>
<accession>A0AA39XSQ9</accession>
<name>A0AA39XSQ9_9PEZI</name>
<feature type="compositionally biased region" description="Basic and acidic residues" evidence="2">
    <location>
        <begin position="54"/>
        <end position="65"/>
    </location>
</feature>
<dbReference type="InterPro" id="IPR053157">
    <property type="entry name" value="Sterol_Uptake_Regulator"/>
</dbReference>
<evidence type="ECO:0000256" key="1">
    <source>
        <dbReference type="ARBA" id="ARBA00023242"/>
    </source>
</evidence>
<feature type="domain" description="Zn(2)-C6 fungal-type" evidence="3">
    <location>
        <begin position="13"/>
        <end position="46"/>
    </location>
</feature>
<gene>
    <name evidence="4" type="ORF">B0T16DRAFT_312402</name>
</gene>
<evidence type="ECO:0000259" key="3">
    <source>
        <dbReference type="PROSITE" id="PS50048"/>
    </source>
</evidence>
<evidence type="ECO:0000313" key="5">
    <source>
        <dbReference type="Proteomes" id="UP001174936"/>
    </source>
</evidence>
<evidence type="ECO:0000313" key="4">
    <source>
        <dbReference type="EMBL" id="KAK0639541.1"/>
    </source>
</evidence>
<dbReference type="Gene3D" id="4.10.240.10">
    <property type="entry name" value="Zn(2)-C6 fungal-type DNA-binding domain"/>
    <property type="match status" value="1"/>
</dbReference>
<dbReference type="SUPFAM" id="SSF57701">
    <property type="entry name" value="Zn2/Cys6 DNA-binding domain"/>
    <property type="match status" value="1"/>
</dbReference>
<comment type="caution">
    <text evidence="4">The sequence shown here is derived from an EMBL/GenBank/DDBJ whole genome shotgun (WGS) entry which is preliminary data.</text>
</comment>